<dbReference type="Proteomes" id="UP000183832">
    <property type="component" value="Unassembled WGS sequence"/>
</dbReference>
<dbReference type="EMBL" id="CVRI01000038">
    <property type="protein sequence ID" value="CRK94115.1"/>
    <property type="molecule type" value="Genomic_DNA"/>
</dbReference>
<accession>A0A1J1I1M5</accession>
<evidence type="ECO:0000313" key="2">
    <source>
        <dbReference type="Proteomes" id="UP000183832"/>
    </source>
</evidence>
<proteinExistence type="predicted"/>
<evidence type="ECO:0000313" key="1">
    <source>
        <dbReference type="EMBL" id="CRK94115.1"/>
    </source>
</evidence>
<reference evidence="1 2" key="1">
    <citation type="submission" date="2015-04" db="EMBL/GenBank/DDBJ databases">
        <authorList>
            <person name="Syromyatnikov M.Y."/>
            <person name="Popov V.N."/>
        </authorList>
    </citation>
    <scope>NUCLEOTIDE SEQUENCE [LARGE SCALE GENOMIC DNA]</scope>
</reference>
<gene>
    <name evidence="1" type="ORF">CLUMA_CG007638</name>
</gene>
<organism evidence="1 2">
    <name type="scientific">Clunio marinus</name>
    <dbReference type="NCBI Taxonomy" id="568069"/>
    <lineage>
        <taxon>Eukaryota</taxon>
        <taxon>Metazoa</taxon>
        <taxon>Ecdysozoa</taxon>
        <taxon>Arthropoda</taxon>
        <taxon>Hexapoda</taxon>
        <taxon>Insecta</taxon>
        <taxon>Pterygota</taxon>
        <taxon>Neoptera</taxon>
        <taxon>Endopterygota</taxon>
        <taxon>Diptera</taxon>
        <taxon>Nematocera</taxon>
        <taxon>Chironomoidea</taxon>
        <taxon>Chironomidae</taxon>
        <taxon>Clunio</taxon>
    </lineage>
</organism>
<dbReference type="AlphaFoldDB" id="A0A1J1I1M5"/>
<sequence length="84" mass="9912">MNESNSKHNKSNFKYLKLFFLLNGSSCRRSDEGRSFELVYSYTILLPQFKVEYCFQGNFVTEFITQSYFILIGVLLSQEDMIKD</sequence>
<name>A0A1J1I1M5_9DIPT</name>
<protein>
    <submittedName>
        <fullName evidence="1">CLUMA_CG007638, isoform A</fullName>
    </submittedName>
</protein>
<keyword evidence="2" id="KW-1185">Reference proteome</keyword>